<dbReference type="Proteomes" id="UP000306187">
    <property type="component" value="Segment"/>
</dbReference>
<proteinExistence type="predicted"/>
<accession>A0A4Y5FFK4</accession>
<keyword evidence="2" id="KW-1185">Reference proteome</keyword>
<sequence>MKVVSNLGAKESQITREIEDEKFHSGDVMHNNKTGETVIILPSFFKDTEDNSRSMDNMVIPVFSLKDNKIHNKNFLFYVDKLWYKVPAKLVIGSNN</sequence>
<protein>
    <submittedName>
        <fullName evidence="1">Uncharacterized protein</fullName>
    </submittedName>
</protein>
<reference evidence="1" key="1">
    <citation type="submission" date="2019-02" db="EMBL/GenBank/DDBJ databases">
        <title>Isolation of virulent Lactobacillus brevis phages.</title>
        <authorList>
            <person name="Feyereisen M."/>
            <person name="Mahony J."/>
            <person name="O'Sullivan T."/>
            <person name="van Sinderen D."/>
        </authorList>
    </citation>
    <scope>NUCLEOTIDE SEQUENCE [LARGE SCALE GENOMIC DNA]</scope>
</reference>
<name>A0A4Y5FFK4_9CAUD</name>
<evidence type="ECO:0000313" key="2">
    <source>
        <dbReference type="Proteomes" id="UP000306187"/>
    </source>
</evidence>
<gene>
    <name evidence="1" type="ORF">SAC12B_0076</name>
</gene>
<organism evidence="1 2">
    <name type="scientific">Lactobacillus phage SAC12B</name>
    <dbReference type="NCBI Taxonomy" id="2510941"/>
    <lineage>
        <taxon>Viruses</taxon>
        <taxon>Duplodnaviria</taxon>
        <taxon>Heunggongvirae</taxon>
        <taxon>Uroviricota</taxon>
        <taxon>Caudoviricetes</taxon>
        <taxon>Herelleviridae</taxon>
        <taxon>Tybeckvirus</taxon>
        <taxon>Tybeckvirus SAC12B</taxon>
    </lineage>
</organism>
<dbReference type="EMBL" id="MK504446">
    <property type="protein sequence ID" value="QBJ03865.1"/>
    <property type="molecule type" value="Genomic_DNA"/>
</dbReference>
<evidence type="ECO:0000313" key="1">
    <source>
        <dbReference type="EMBL" id="QBJ03865.1"/>
    </source>
</evidence>